<feature type="compositionally biased region" description="Basic and acidic residues" evidence="1">
    <location>
        <begin position="23"/>
        <end position="35"/>
    </location>
</feature>
<name>A0ABY7FZH0_MYAAR</name>
<organism evidence="2 3">
    <name type="scientific">Mya arenaria</name>
    <name type="common">Soft-shell clam</name>
    <dbReference type="NCBI Taxonomy" id="6604"/>
    <lineage>
        <taxon>Eukaryota</taxon>
        <taxon>Metazoa</taxon>
        <taxon>Spiralia</taxon>
        <taxon>Lophotrochozoa</taxon>
        <taxon>Mollusca</taxon>
        <taxon>Bivalvia</taxon>
        <taxon>Autobranchia</taxon>
        <taxon>Heteroconchia</taxon>
        <taxon>Euheterodonta</taxon>
        <taxon>Imparidentia</taxon>
        <taxon>Neoheterodontei</taxon>
        <taxon>Myida</taxon>
        <taxon>Myoidea</taxon>
        <taxon>Myidae</taxon>
        <taxon>Mya</taxon>
    </lineage>
</organism>
<feature type="region of interest" description="Disordered" evidence="1">
    <location>
        <begin position="91"/>
        <end position="149"/>
    </location>
</feature>
<dbReference type="EMBL" id="CP111026">
    <property type="protein sequence ID" value="WAR27360.1"/>
    <property type="molecule type" value="Genomic_DNA"/>
</dbReference>
<evidence type="ECO:0000313" key="2">
    <source>
        <dbReference type="EMBL" id="WAR27360.1"/>
    </source>
</evidence>
<keyword evidence="3" id="KW-1185">Reference proteome</keyword>
<sequence length="149" mass="16930">MTLSTEGTCVDHRYRRRMAKRLKTNEEKKIHEPGGERNVLGVSDANRVPFSEQNKSHIDAPRDSSASQPLDIVKALIMAADNDMPELNREFFTRTPSANNDAEAFEPIFEESELPPRPVKHKKKKFSFDGKSSKHPSSDNKNAETYTEK</sequence>
<protein>
    <submittedName>
        <fullName evidence="2">Uncharacterized protein</fullName>
    </submittedName>
</protein>
<reference evidence="2" key="1">
    <citation type="submission" date="2022-11" db="EMBL/GenBank/DDBJ databases">
        <title>Centuries of genome instability and evolution in soft-shell clam transmissible cancer (bioRxiv).</title>
        <authorList>
            <person name="Hart S.F.M."/>
            <person name="Yonemitsu M.A."/>
            <person name="Giersch R.M."/>
            <person name="Beal B.F."/>
            <person name="Arriagada G."/>
            <person name="Davis B.W."/>
            <person name="Ostrander E.A."/>
            <person name="Goff S.P."/>
            <person name="Metzger M.J."/>
        </authorList>
    </citation>
    <scope>NUCLEOTIDE SEQUENCE</scope>
    <source>
        <strain evidence="2">MELC-2E11</strain>
        <tissue evidence="2">Siphon/mantle</tissue>
    </source>
</reference>
<dbReference type="Proteomes" id="UP001164746">
    <property type="component" value="Chromosome 15"/>
</dbReference>
<evidence type="ECO:0000256" key="1">
    <source>
        <dbReference type="SAM" id="MobiDB-lite"/>
    </source>
</evidence>
<proteinExistence type="predicted"/>
<feature type="compositionally biased region" description="Basic and acidic residues" evidence="1">
    <location>
        <begin position="126"/>
        <end position="149"/>
    </location>
</feature>
<accession>A0ABY7FZH0</accession>
<feature type="region of interest" description="Disordered" evidence="1">
    <location>
        <begin position="21"/>
        <end position="68"/>
    </location>
</feature>
<evidence type="ECO:0000313" key="3">
    <source>
        <dbReference type="Proteomes" id="UP001164746"/>
    </source>
</evidence>
<gene>
    <name evidence="2" type="ORF">MAR_013064</name>
</gene>